<dbReference type="PANTHER" id="PTHR11935">
    <property type="entry name" value="BETA LACTAMASE DOMAIN"/>
    <property type="match status" value="1"/>
</dbReference>
<dbReference type="Pfam" id="PF16123">
    <property type="entry name" value="HAGH_C"/>
    <property type="match status" value="1"/>
</dbReference>
<dbReference type="GeneID" id="3495139"/>
<evidence type="ECO:0000256" key="5">
    <source>
        <dbReference type="ARBA" id="ARBA00011917"/>
    </source>
</evidence>
<comment type="cofactor">
    <cofactor evidence="2">
        <name>Zn(2+)</name>
        <dbReference type="ChEBI" id="CHEBI:29105"/>
    </cofactor>
</comment>
<dbReference type="Pfam" id="PF00753">
    <property type="entry name" value="Lactamase_B"/>
    <property type="match status" value="1"/>
</dbReference>
<evidence type="ECO:0000256" key="8">
    <source>
        <dbReference type="ARBA" id="ARBA00022833"/>
    </source>
</evidence>
<evidence type="ECO:0000256" key="3">
    <source>
        <dbReference type="ARBA" id="ARBA00004963"/>
    </source>
</evidence>
<reference evidence="14" key="2">
    <citation type="submission" date="2014-05" db="EMBL/GenBank/DDBJ databases">
        <authorList>
            <person name="Aslett M.A."/>
            <person name="De Silva N."/>
        </authorList>
    </citation>
    <scope>NUCLEOTIDE SEQUENCE</scope>
    <source>
        <strain evidence="14">AS</strain>
    </source>
</reference>
<proteinExistence type="inferred from homology"/>
<feature type="domain" description="Metallo-beta-lactamase" evidence="11">
    <location>
        <begin position="15"/>
        <end position="183"/>
    </location>
</feature>
<evidence type="ECO:0000256" key="7">
    <source>
        <dbReference type="ARBA" id="ARBA00022801"/>
    </source>
</evidence>
<dbReference type="PANTHER" id="PTHR11935:SF94">
    <property type="entry name" value="TENZING NORGAY, ISOFORM C"/>
    <property type="match status" value="1"/>
</dbReference>
<dbReference type="OrthoDB" id="515692at2759"/>
<evidence type="ECO:0000313" key="16">
    <source>
        <dbReference type="Proteomes" id="UP000195489"/>
    </source>
</evidence>
<keyword evidence="10" id="KW-0175">Coiled coil</keyword>
<reference evidence="14 15" key="1">
    <citation type="journal article" date="2014" name="BMC Biol.">
        <title>A comprehensive evaluation of rodent malaria parasite genomes and gene expression.</title>
        <authorList>
            <person name="Otto T.D."/>
            <person name="Bohme U."/>
            <person name="Jackson A.P."/>
            <person name="Hunt M."/>
            <person name="Franke-Fayard B."/>
            <person name="Hoeijmakers W.A."/>
            <person name="Religa A.A."/>
            <person name="Robertson L."/>
            <person name="Sanders M."/>
            <person name="Ogun S.A."/>
            <person name="Cunningham D."/>
            <person name="Erhart A."/>
            <person name="Billker O."/>
            <person name="Khan S.M."/>
            <person name="Stunnenberg H.G."/>
            <person name="Langhorne J."/>
            <person name="Holder A.A."/>
            <person name="Waters A.P."/>
            <person name="Newbold C.I."/>
            <person name="Pain A."/>
            <person name="Berriman M."/>
            <person name="Janse C.J."/>
        </authorList>
    </citation>
    <scope>NUCLEOTIDE SEQUENCE [LARGE SCALE GENOMIC DNA]</scope>
    <source>
        <strain evidence="14 15">AS</strain>
    </source>
</reference>
<reference evidence="16 17" key="3">
    <citation type="submission" date="2016-08" db="EMBL/GenBank/DDBJ databases">
        <authorList>
            <consortium name="Pathogen Informatics"/>
        </authorList>
    </citation>
    <scope>NUCLEOTIDE SEQUENCE [LARGE SCALE GENOMIC DNA]</scope>
    <source>
        <strain evidence="12 17">AJ</strain>
        <strain evidence="14">AS</strain>
        <strain evidence="13 16">CB</strain>
    </source>
</reference>
<dbReference type="InterPro" id="IPR036866">
    <property type="entry name" value="RibonucZ/Hydroxyglut_hydro"/>
</dbReference>
<dbReference type="Proteomes" id="UP000507163">
    <property type="component" value="Chromosome 10"/>
</dbReference>
<dbReference type="EMBL" id="LK022887">
    <property type="protein sequence ID" value="VTZ66385.1"/>
    <property type="molecule type" value="Genomic_DNA"/>
</dbReference>
<evidence type="ECO:0000313" key="15">
    <source>
        <dbReference type="Proteomes" id="UP000071118"/>
    </source>
</evidence>
<evidence type="ECO:0000256" key="6">
    <source>
        <dbReference type="ARBA" id="ARBA00022723"/>
    </source>
</evidence>
<name>A0A077YFI3_PLACU</name>
<comment type="catalytic activity">
    <reaction evidence="1">
        <text>an S-(2-hydroxyacyl)glutathione + H2O = a 2-hydroxy carboxylate + glutathione + H(+)</text>
        <dbReference type="Rhea" id="RHEA:21864"/>
        <dbReference type="ChEBI" id="CHEBI:15377"/>
        <dbReference type="ChEBI" id="CHEBI:15378"/>
        <dbReference type="ChEBI" id="CHEBI:57925"/>
        <dbReference type="ChEBI" id="CHEBI:58896"/>
        <dbReference type="ChEBI" id="CHEBI:71261"/>
        <dbReference type="EC" id="3.1.2.6"/>
    </reaction>
</comment>
<evidence type="ECO:0000313" key="14">
    <source>
        <dbReference type="EMBL" id="VTZ66385.1"/>
    </source>
</evidence>
<evidence type="ECO:0000256" key="1">
    <source>
        <dbReference type="ARBA" id="ARBA00001623"/>
    </source>
</evidence>
<dbReference type="EC" id="3.1.2.6" evidence="5"/>
<evidence type="ECO:0000313" key="13">
    <source>
        <dbReference type="EMBL" id="SCM03580.1"/>
    </source>
</evidence>
<protein>
    <recommendedName>
        <fullName evidence="5">hydroxyacylglutathione hydrolase</fullName>
        <ecNumber evidence="5">3.1.2.6</ecNumber>
    </recommendedName>
    <alternativeName>
        <fullName evidence="9">Glyoxalase II</fullName>
    </alternativeName>
</protein>
<dbReference type="RefSeq" id="XP_016655491.1">
    <property type="nucleotide sequence ID" value="XM_016798257.1"/>
</dbReference>
<keyword evidence="8" id="KW-0862">Zinc</keyword>
<keyword evidence="7 13" id="KW-0378">Hydrolase</keyword>
<evidence type="ECO:0000313" key="12">
    <source>
        <dbReference type="EMBL" id="SCM01768.1"/>
    </source>
</evidence>
<dbReference type="SUPFAM" id="SSF56281">
    <property type="entry name" value="Metallo-hydrolase/oxidoreductase"/>
    <property type="match status" value="1"/>
</dbReference>
<dbReference type="InterPro" id="IPR001279">
    <property type="entry name" value="Metallo-B-lactamas"/>
</dbReference>
<feature type="coiled-coil region" evidence="10">
    <location>
        <begin position="193"/>
        <end position="220"/>
    </location>
</feature>
<comment type="similarity">
    <text evidence="4">Belongs to the metallo-beta-lactamase superfamily. Glyoxalase II family.</text>
</comment>
<dbReference type="EMBL" id="LT608162">
    <property type="protein sequence ID" value="SCM03580.1"/>
    <property type="molecule type" value="Genomic_DNA"/>
</dbReference>
<dbReference type="Gene3D" id="3.60.15.10">
    <property type="entry name" value="Ribonuclease Z/Hydroxyacylglutathione hydrolase-like"/>
    <property type="match status" value="1"/>
</dbReference>
<accession>A0A077YFI3</accession>
<evidence type="ECO:0000256" key="10">
    <source>
        <dbReference type="SAM" id="Coils"/>
    </source>
</evidence>
<keyword evidence="6" id="KW-0479">Metal-binding</keyword>
<dbReference type="GO" id="GO:0004416">
    <property type="term" value="F:hydroxyacylglutathione hydrolase activity"/>
    <property type="evidence" value="ECO:0007669"/>
    <property type="project" value="UniProtKB-EC"/>
</dbReference>
<gene>
    <name evidence="12" type="ORF">PCHAJ_000222200</name>
    <name evidence="14" type="ORF">PCHAS_1004900</name>
    <name evidence="13" type="ORF">PCHCB_000223200</name>
</gene>
<dbReference type="AlphaFoldDB" id="A0A077YFI3"/>
<dbReference type="CDD" id="cd07723">
    <property type="entry name" value="hydroxyacylglutathione_hydrolase_MBL-fold"/>
    <property type="match status" value="1"/>
</dbReference>
<sequence length="263" mass="30424">MKPCAQVLVVPSLEDNFAYVIIDEKTKKAACVDPVEPDKILKKIEKLNVDLEYAFCTHHHYDHSGGNIRIRELHKKIKVIGSAYETTPGATEKAYDSQIVRLGETWIKAIHAPCHTKGHMMYYAYKVDENKNEDLTCAPILFTGDTLFIAGCGRFFEGGAKEMFKNIEKAKSLRPETLIYCGHEYTLNNLKFALSIEKENENMINKMKEVEELLRKKKHSVPSTIKDENLINPFFRTNHYIEKYNTQDEVKILDKLRELKNYF</sequence>
<organism evidence="13 16">
    <name type="scientific">Plasmodium chabaudi chabaudi</name>
    <dbReference type="NCBI Taxonomy" id="31271"/>
    <lineage>
        <taxon>Eukaryota</taxon>
        <taxon>Sar</taxon>
        <taxon>Alveolata</taxon>
        <taxon>Apicomplexa</taxon>
        <taxon>Aconoidasida</taxon>
        <taxon>Haemosporida</taxon>
        <taxon>Plasmodiidae</taxon>
        <taxon>Plasmodium</taxon>
        <taxon>Plasmodium (Vinckeia)</taxon>
    </lineage>
</organism>
<dbReference type="EMBL" id="LT608176">
    <property type="protein sequence ID" value="SCM01768.1"/>
    <property type="molecule type" value="Genomic_DNA"/>
</dbReference>
<dbReference type="VEuPathDB" id="PlasmoDB:PCHAS_1004900"/>
<dbReference type="SMART" id="SM00849">
    <property type="entry name" value="Lactamase_B"/>
    <property type="match status" value="1"/>
</dbReference>
<comment type="pathway">
    <text evidence="3">Secondary metabolite metabolism; methylglyoxal degradation; (R)-lactate from methylglyoxal: step 2/2.</text>
</comment>
<evidence type="ECO:0000256" key="9">
    <source>
        <dbReference type="ARBA" id="ARBA00031044"/>
    </source>
</evidence>
<dbReference type="InterPro" id="IPR035680">
    <property type="entry name" value="Clx_II_MBL"/>
</dbReference>
<dbReference type="NCBIfam" id="TIGR03413">
    <property type="entry name" value="GSH_gloB"/>
    <property type="match status" value="1"/>
</dbReference>
<evidence type="ECO:0000313" key="17">
    <source>
        <dbReference type="Proteomes" id="UP000507163"/>
    </source>
</evidence>
<dbReference type="KEGG" id="pcb:PCHAS_1004900"/>
<dbReference type="InterPro" id="IPR032282">
    <property type="entry name" value="HAGH_C"/>
</dbReference>
<dbReference type="Proteomes" id="UP000195489">
    <property type="component" value="Chromosome 10"/>
</dbReference>
<evidence type="ECO:0000259" key="11">
    <source>
        <dbReference type="SMART" id="SM00849"/>
    </source>
</evidence>
<dbReference type="GO" id="GO:0046872">
    <property type="term" value="F:metal ion binding"/>
    <property type="evidence" value="ECO:0007669"/>
    <property type="project" value="UniProtKB-KW"/>
</dbReference>
<dbReference type="GO" id="GO:0019243">
    <property type="term" value="P:methylglyoxal catabolic process to D-lactate via S-lactoyl-glutathione"/>
    <property type="evidence" value="ECO:0007669"/>
    <property type="project" value="InterPro"/>
</dbReference>
<evidence type="ECO:0000256" key="2">
    <source>
        <dbReference type="ARBA" id="ARBA00001947"/>
    </source>
</evidence>
<dbReference type="InterPro" id="IPR017782">
    <property type="entry name" value="Hydroxyacylglutathione_Hdrlase"/>
</dbReference>
<keyword evidence="15" id="KW-1185">Reference proteome</keyword>
<dbReference type="Proteomes" id="UP000071118">
    <property type="component" value="Chromosome 10"/>
</dbReference>
<evidence type="ECO:0000256" key="4">
    <source>
        <dbReference type="ARBA" id="ARBA00006759"/>
    </source>
</evidence>
<dbReference type="HAMAP" id="MF_01374">
    <property type="entry name" value="Glyoxalase_2"/>
    <property type="match status" value="1"/>
</dbReference>